<keyword evidence="9" id="KW-1185">Reference proteome</keyword>
<evidence type="ECO:0000313" key="8">
    <source>
        <dbReference type="EMBL" id="RDX46438.1"/>
    </source>
</evidence>
<gene>
    <name evidence="8" type="ORF">OH76DRAFT_1528851</name>
</gene>
<keyword evidence="2" id="KW-0378">Hydrolase</keyword>
<evidence type="ECO:0000256" key="7">
    <source>
        <dbReference type="SAM" id="MobiDB-lite"/>
    </source>
</evidence>
<dbReference type="PANTHER" id="PTHR13522:SF3">
    <property type="entry name" value="U6 SNRNA PHOSPHODIESTERASE 1"/>
    <property type="match status" value="1"/>
</dbReference>
<keyword evidence="3" id="KW-0456">Lyase</keyword>
<dbReference type="Gene3D" id="3.90.1140.10">
    <property type="entry name" value="Cyclic phosphodiesterase"/>
    <property type="match status" value="1"/>
</dbReference>
<dbReference type="GO" id="GO:0005634">
    <property type="term" value="C:nucleus"/>
    <property type="evidence" value="ECO:0007669"/>
    <property type="project" value="TreeGrafter"/>
</dbReference>
<feature type="region of interest" description="Disordered" evidence="7">
    <location>
        <begin position="7"/>
        <end position="34"/>
    </location>
</feature>
<evidence type="ECO:0000313" key="9">
    <source>
        <dbReference type="Proteomes" id="UP000256964"/>
    </source>
</evidence>
<reference evidence="8 9" key="1">
    <citation type="journal article" date="2018" name="Biotechnol. Biofuels">
        <title>Integrative visual omics of the white-rot fungus Polyporus brumalis exposes the biotechnological potential of its oxidative enzymes for delignifying raw plant biomass.</title>
        <authorList>
            <person name="Miyauchi S."/>
            <person name="Rancon A."/>
            <person name="Drula E."/>
            <person name="Hage H."/>
            <person name="Chaduli D."/>
            <person name="Favel A."/>
            <person name="Grisel S."/>
            <person name="Henrissat B."/>
            <person name="Herpoel-Gimbert I."/>
            <person name="Ruiz-Duenas F.J."/>
            <person name="Chevret D."/>
            <person name="Hainaut M."/>
            <person name="Lin J."/>
            <person name="Wang M."/>
            <person name="Pangilinan J."/>
            <person name="Lipzen A."/>
            <person name="Lesage-Meessen L."/>
            <person name="Navarro D."/>
            <person name="Riley R."/>
            <person name="Grigoriev I.V."/>
            <person name="Zhou S."/>
            <person name="Raouche S."/>
            <person name="Rosso M.N."/>
        </authorList>
    </citation>
    <scope>NUCLEOTIDE SEQUENCE [LARGE SCALE GENOMIC DNA]</scope>
    <source>
        <strain evidence="8 9">BRFM 1820</strain>
    </source>
</reference>
<protein>
    <recommendedName>
        <fullName evidence="5">U6 snRNA phosphodiesterase 1</fullName>
    </recommendedName>
    <alternativeName>
        <fullName evidence="6">3'-5' RNA exonuclease USB1</fullName>
    </alternativeName>
</protein>
<dbReference type="GO" id="GO:0034477">
    <property type="term" value="P:U6 snRNA 3'-end processing"/>
    <property type="evidence" value="ECO:0007669"/>
    <property type="project" value="InterPro"/>
</dbReference>
<proteinExistence type="predicted"/>
<dbReference type="AlphaFoldDB" id="A0A371D1L3"/>
<dbReference type="EMBL" id="KZ857427">
    <property type="protein sequence ID" value="RDX46438.1"/>
    <property type="molecule type" value="Genomic_DNA"/>
</dbReference>
<dbReference type="InterPro" id="IPR027521">
    <property type="entry name" value="Usb1"/>
</dbReference>
<evidence type="ECO:0000256" key="5">
    <source>
        <dbReference type="ARBA" id="ARBA00029543"/>
    </source>
</evidence>
<dbReference type="Pfam" id="PF09749">
    <property type="entry name" value="HVSL"/>
    <property type="match status" value="1"/>
</dbReference>
<evidence type="ECO:0000256" key="2">
    <source>
        <dbReference type="ARBA" id="ARBA00022801"/>
    </source>
</evidence>
<dbReference type="STRING" id="139420.A0A371D1L3"/>
<keyword evidence="4" id="KW-0539">Nucleus</keyword>
<dbReference type="OrthoDB" id="49151at2759"/>
<evidence type="ECO:0000256" key="3">
    <source>
        <dbReference type="ARBA" id="ARBA00023239"/>
    </source>
</evidence>
<organism evidence="8 9">
    <name type="scientific">Lentinus brumalis</name>
    <dbReference type="NCBI Taxonomy" id="2498619"/>
    <lineage>
        <taxon>Eukaryota</taxon>
        <taxon>Fungi</taxon>
        <taxon>Dikarya</taxon>
        <taxon>Basidiomycota</taxon>
        <taxon>Agaricomycotina</taxon>
        <taxon>Agaricomycetes</taxon>
        <taxon>Polyporales</taxon>
        <taxon>Polyporaceae</taxon>
        <taxon>Lentinus</taxon>
    </lineage>
</organism>
<name>A0A371D1L3_9APHY</name>
<dbReference type="PANTHER" id="PTHR13522">
    <property type="entry name" value="U6 SNRNA PHOSPHODIESTERASE 1"/>
    <property type="match status" value="1"/>
</dbReference>
<accession>A0A371D1L3</accession>
<keyword evidence="1" id="KW-0540">Nuclease</keyword>
<sequence>MKRLLVEYSSSDEEAPLSATPLELDNFPPPKRRQLPPLSTHLLPQAPVDNPALHQGRQRTTPHVEGQFAAHVYIPVTVSKKSRLFGLLSRIFSAAQESVPILHPIGFTKADADAAREGPSTSDDGHVELHISLTRPTYLRAHQHEEFRRAVQAIARTRVKFPASFATVSELTNDERTRTFLTLEIGAGHEHLKELSDGLTPLLRSIRQKEFYEQPRFHASIAWALLDDSRASAAPCSASESLARPEEDSTPSPAVESRFPTIASFPPSLVPQLQKEFGRELVSPVVGTFDAEEICVRIGREVRKWKLSAV</sequence>
<feature type="region of interest" description="Disordered" evidence="7">
    <location>
        <begin position="237"/>
        <end position="260"/>
    </location>
</feature>
<dbReference type="GO" id="GO:0016829">
    <property type="term" value="F:lyase activity"/>
    <property type="evidence" value="ECO:0007669"/>
    <property type="project" value="UniProtKB-KW"/>
</dbReference>
<dbReference type="Proteomes" id="UP000256964">
    <property type="component" value="Unassembled WGS sequence"/>
</dbReference>
<dbReference type="GO" id="GO:0000175">
    <property type="term" value="F:3'-5'-RNA exonuclease activity"/>
    <property type="evidence" value="ECO:0007669"/>
    <property type="project" value="TreeGrafter"/>
</dbReference>
<evidence type="ECO:0000256" key="4">
    <source>
        <dbReference type="ARBA" id="ARBA00023242"/>
    </source>
</evidence>
<evidence type="ECO:0000256" key="6">
    <source>
        <dbReference type="ARBA" id="ARBA00030030"/>
    </source>
</evidence>
<evidence type="ECO:0000256" key="1">
    <source>
        <dbReference type="ARBA" id="ARBA00022722"/>
    </source>
</evidence>